<dbReference type="AlphaFoldDB" id="A0A0D1YDQ7"/>
<dbReference type="VEuPathDB" id="FungiDB:PV09_09365"/>
<organism evidence="1 2">
    <name type="scientific">Verruconis gallopava</name>
    <dbReference type="NCBI Taxonomy" id="253628"/>
    <lineage>
        <taxon>Eukaryota</taxon>
        <taxon>Fungi</taxon>
        <taxon>Dikarya</taxon>
        <taxon>Ascomycota</taxon>
        <taxon>Pezizomycotina</taxon>
        <taxon>Dothideomycetes</taxon>
        <taxon>Pleosporomycetidae</taxon>
        <taxon>Venturiales</taxon>
        <taxon>Sympoventuriaceae</taxon>
        <taxon>Verruconis</taxon>
    </lineage>
</organism>
<dbReference type="InParanoid" id="A0A0D1YDQ7"/>
<name>A0A0D1YDQ7_9PEZI</name>
<reference evidence="1 2" key="1">
    <citation type="submission" date="2015-01" db="EMBL/GenBank/DDBJ databases">
        <title>The Genome Sequence of Ochroconis gallopava CBS43764.</title>
        <authorList>
            <consortium name="The Broad Institute Genomics Platform"/>
            <person name="Cuomo C."/>
            <person name="de Hoog S."/>
            <person name="Gorbushina A."/>
            <person name="Stielow B."/>
            <person name="Teixiera M."/>
            <person name="Abouelleil A."/>
            <person name="Chapman S.B."/>
            <person name="Priest M."/>
            <person name="Young S.K."/>
            <person name="Wortman J."/>
            <person name="Nusbaum C."/>
            <person name="Birren B."/>
        </authorList>
    </citation>
    <scope>NUCLEOTIDE SEQUENCE [LARGE SCALE GENOMIC DNA]</scope>
    <source>
        <strain evidence="1 2">CBS 43764</strain>
    </source>
</reference>
<sequence length="252" mass="28393">MYVCLTIAVHAVRSWLRPSLHIPRPNEDRISQPAARDHLQREPPSGCTRVDVPCRMKGSHTHLARILVLKEEEVCQYMSHYGRSGVYDDSASVMSARAGFQMFASMVLWFLGGDALKQLDERPTRFRARLKNAFLKIDPNIGTALAGMAYAVGKLERDAPDFCVVYYLLLLEAAMHNLFKQGLEDDMITVIQESASFQTVDYMLCEQLKRSGVRYDGDLKRDLEIGLIRAKGVAAFLRTWESASNTAVLTSF</sequence>
<gene>
    <name evidence="1" type="ORF">PV09_09365</name>
</gene>
<dbReference type="Proteomes" id="UP000053259">
    <property type="component" value="Unassembled WGS sequence"/>
</dbReference>
<dbReference type="EMBL" id="KN847592">
    <property type="protein sequence ID" value="KIV98871.1"/>
    <property type="molecule type" value="Genomic_DNA"/>
</dbReference>
<dbReference type="RefSeq" id="XP_016208741.1">
    <property type="nucleotide sequence ID" value="XM_016363414.1"/>
</dbReference>
<keyword evidence="2" id="KW-1185">Reference proteome</keyword>
<dbReference type="GeneID" id="27317338"/>
<dbReference type="HOGENOM" id="CLU_073165_0_0_1"/>
<protein>
    <submittedName>
        <fullName evidence="1">Uncharacterized protein</fullName>
    </submittedName>
</protein>
<proteinExistence type="predicted"/>
<accession>A0A0D1YDQ7</accession>
<evidence type="ECO:0000313" key="1">
    <source>
        <dbReference type="EMBL" id="KIV98871.1"/>
    </source>
</evidence>
<evidence type="ECO:0000313" key="2">
    <source>
        <dbReference type="Proteomes" id="UP000053259"/>
    </source>
</evidence>